<dbReference type="EMBL" id="JAVFHQ010000002">
    <property type="protein sequence ID" value="KAK4550172.1"/>
    <property type="molecule type" value="Genomic_DNA"/>
</dbReference>
<comment type="caution">
    <text evidence="2">The sequence shown here is derived from an EMBL/GenBank/DDBJ whole genome shotgun (WGS) entry which is preliminary data.</text>
</comment>
<dbReference type="InterPro" id="IPR036047">
    <property type="entry name" value="F-box-like_dom_sf"/>
</dbReference>
<keyword evidence="3" id="KW-1185">Reference proteome</keyword>
<accession>A0AAV9JWP6</accession>
<name>A0AAV9JWP6_9PEZI</name>
<organism evidence="2 3">
    <name type="scientific">Oleoguttula mirabilis</name>
    <dbReference type="NCBI Taxonomy" id="1507867"/>
    <lineage>
        <taxon>Eukaryota</taxon>
        <taxon>Fungi</taxon>
        <taxon>Dikarya</taxon>
        <taxon>Ascomycota</taxon>
        <taxon>Pezizomycotina</taxon>
        <taxon>Dothideomycetes</taxon>
        <taxon>Dothideomycetidae</taxon>
        <taxon>Mycosphaerellales</taxon>
        <taxon>Teratosphaeriaceae</taxon>
        <taxon>Oleoguttula</taxon>
    </lineage>
</organism>
<sequence length="179" mass="20441">MAQTVDHRVLLNFELLENIMLYATSFEILAAVRVCRYWRDVVEESKPLRRYLFRYQPPATIPIDPPPPTGAIVIKLNRPMSGHWHFRSKAPNGIIFVLREGADEVFMFAPASPNSHLIVLDGRYERRAAYSLLGVPNFVWYDATGFVVTRTDCKPATFPANSLRSYLLEHPGENFDTGE</sequence>
<gene>
    <name evidence="2" type="ORF">LTR36_003139</name>
</gene>
<proteinExistence type="predicted"/>
<dbReference type="SUPFAM" id="SSF81383">
    <property type="entry name" value="F-box domain"/>
    <property type="match status" value="1"/>
</dbReference>
<evidence type="ECO:0000313" key="2">
    <source>
        <dbReference type="EMBL" id="KAK4550172.1"/>
    </source>
</evidence>
<dbReference type="Proteomes" id="UP001324427">
    <property type="component" value="Unassembled WGS sequence"/>
</dbReference>
<evidence type="ECO:0000313" key="3">
    <source>
        <dbReference type="Proteomes" id="UP001324427"/>
    </source>
</evidence>
<dbReference type="AlphaFoldDB" id="A0AAV9JWP6"/>
<reference evidence="2 3" key="1">
    <citation type="submission" date="2021-11" db="EMBL/GenBank/DDBJ databases">
        <title>Black yeast isolated from Biological Soil Crust.</title>
        <authorList>
            <person name="Kurbessoian T."/>
        </authorList>
    </citation>
    <scope>NUCLEOTIDE SEQUENCE [LARGE SCALE GENOMIC DNA]</scope>
    <source>
        <strain evidence="2 3">CCFEE 5522</strain>
    </source>
</reference>
<protein>
    <recommendedName>
        <fullName evidence="1">F-box domain-containing protein</fullName>
    </recommendedName>
</protein>
<dbReference type="SMART" id="SM00256">
    <property type="entry name" value="FBOX"/>
    <property type="match status" value="1"/>
</dbReference>
<dbReference type="InterPro" id="IPR001810">
    <property type="entry name" value="F-box_dom"/>
</dbReference>
<evidence type="ECO:0000259" key="1">
    <source>
        <dbReference type="SMART" id="SM00256"/>
    </source>
</evidence>
<feature type="domain" description="F-box" evidence="1">
    <location>
        <begin position="11"/>
        <end position="51"/>
    </location>
</feature>